<dbReference type="eggNOG" id="ENOG502SAXR">
    <property type="taxonomic scope" value="Eukaryota"/>
</dbReference>
<organism evidence="2 3">
    <name type="scientific">Thalassiosira oceanica</name>
    <name type="common">Marine diatom</name>
    <dbReference type="NCBI Taxonomy" id="159749"/>
    <lineage>
        <taxon>Eukaryota</taxon>
        <taxon>Sar</taxon>
        <taxon>Stramenopiles</taxon>
        <taxon>Ochrophyta</taxon>
        <taxon>Bacillariophyta</taxon>
        <taxon>Coscinodiscophyceae</taxon>
        <taxon>Thalassiosirophycidae</taxon>
        <taxon>Thalassiosirales</taxon>
        <taxon>Thalassiosiraceae</taxon>
        <taxon>Thalassiosira</taxon>
    </lineage>
</organism>
<sequence>PHAFLPIRGGPKRSQSRSQAARNEGVWAGGTIIVNARFGLGLGLPAPEAPGHTFRTLLKTPLARVALLIFGILLVSRSVRDLDDFEMSYEEEERGCKKRFRRPTFAYEHPFVTSSYYTSSCNETILSMLEKKEEEKKKQYQPDAGRARKQMAVVRPICEFDAEAMPSTFRVWDHFPPCDVDRDRDTSVDFFVCYSQTYSDNTVAIRAADEMITMFHDKTIPWTKCFDNFYAIETDIAKELDLYIPSAREELYSWVNGPNRQFEGTYRALQYNEWGEYETYYMMEGDAIPVKSFWLDTLREEIRDKTPFAILGANFELNSNKNLENHRTFDPLPRINANRTTGNYIYNLSHPLLDAFVSQLEVEAPSPYNSIPFDERLVQLLEEGKTGAVPEIAPKIMLDEEGTRIEIANNTAALKKWVEEYTGPNEGWCQSNDTRYWISPYKETPELISVIPSSVVQEDLRDGSVIHAVKVYESWIKKRRERPLTLVISSRNASRTEEILASLDRKRHPFSKVKVMVDRRSPTVPNFSRHTGIPTTFQRRKEGWEYEENFDRGLMDLCEADVSTEWFVVMDTDLDIRDVSEIYVATPPKCEPGAYHTYYCQRSSIRTANDLRAPGNPPADVSKGWRPVVPFRPATYEHILQFPHQKKVLSRARSFLRLANKINETIASNENVKRVVYEWDAVYHSTFRDMFCNAWRQVYGEYGEHLEAEPWGPTATDYYSFLLSTTTSFSRRDVKFSLPYVLIDSTLRVHKSPFELSTQDEEVRKLKLGEGV</sequence>
<dbReference type="EMBL" id="AGNL01015612">
    <property type="protein sequence ID" value="EJK65644.1"/>
    <property type="molecule type" value="Genomic_DNA"/>
</dbReference>
<evidence type="ECO:0000313" key="2">
    <source>
        <dbReference type="EMBL" id="EJK65644.1"/>
    </source>
</evidence>
<reference evidence="2 3" key="1">
    <citation type="journal article" date="2012" name="Genome Biol.">
        <title>Genome and low-iron response of an oceanic diatom adapted to chronic iron limitation.</title>
        <authorList>
            <person name="Lommer M."/>
            <person name="Specht M."/>
            <person name="Roy A.S."/>
            <person name="Kraemer L."/>
            <person name="Andreson R."/>
            <person name="Gutowska M.A."/>
            <person name="Wolf J."/>
            <person name="Bergner S.V."/>
            <person name="Schilhabel M.B."/>
            <person name="Klostermeier U.C."/>
            <person name="Beiko R.G."/>
            <person name="Rosenstiel P."/>
            <person name="Hippler M."/>
            <person name="Laroche J."/>
        </authorList>
    </citation>
    <scope>NUCLEOTIDE SEQUENCE [LARGE SCALE GENOMIC DNA]</scope>
    <source>
        <strain evidence="2 3">CCMP1005</strain>
    </source>
</reference>
<feature type="non-terminal residue" evidence="2">
    <location>
        <position position="1"/>
    </location>
</feature>
<evidence type="ECO:0000256" key="1">
    <source>
        <dbReference type="SAM" id="MobiDB-lite"/>
    </source>
</evidence>
<protein>
    <submittedName>
        <fullName evidence="2">Uncharacterized protein</fullName>
    </submittedName>
</protein>
<dbReference type="Proteomes" id="UP000266841">
    <property type="component" value="Unassembled WGS sequence"/>
</dbReference>
<dbReference type="AlphaFoldDB" id="K0SL18"/>
<evidence type="ECO:0000313" key="3">
    <source>
        <dbReference type="Proteomes" id="UP000266841"/>
    </source>
</evidence>
<feature type="region of interest" description="Disordered" evidence="1">
    <location>
        <begin position="1"/>
        <end position="23"/>
    </location>
</feature>
<name>K0SL18_THAOC</name>
<dbReference type="OrthoDB" id="40949at2759"/>
<proteinExistence type="predicted"/>
<comment type="caution">
    <text evidence="2">The sequence shown here is derived from an EMBL/GenBank/DDBJ whole genome shotgun (WGS) entry which is preliminary data.</text>
</comment>
<gene>
    <name evidence="2" type="ORF">THAOC_13475</name>
</gene>
<keyword evidence="3" id="KW-1185">Reference proteome</keyword>
<accession>K0SL18</accession>